<dbReference type="Pfam" id="PF01156">
    <property type="entry name" value="IU_nuc_hydro"/>
    <property type="match status" value="1"/>
</dbReference>
<dbReference type="GO" id="GO:0045437">
    <property type="term" value="F:uridine nucleosidase activity"/>
    <property type="evidence" value="ECO:0007669"/>
    <property type="project" value="UniProtKB-ARBA"/>
</dbReference>
<sequence>MMKRPIIIDTDPGIDDAIAIAIATASDALDVKLITTVAGNVSLSKVTNNALKLLALFKKEIPVAKGAKQPLLRAPVDASEVHGETGMDGYDFPKQADHLLMKEDAVTAMYQLLSKAEEPLTIVAIGPLTNIALLLRTHPEVSSKIAEIVLMGGALGRGNKGVLAEFNIVVDPEAARVVFESGLPIVMAPLDVGLKALVYANDSEEIRQMNATGEMIYHILQRYRNVQAVNGSAMYDACAIAYLLVPEIYQTVDAYVAIETQGEYTAGATVVDLAGIMGKTPNAKVCVDIDSTLFKKWLMESLRKC</sequence>
<dbReference type="SUPFAM" id="SSF53590">
    <property type="entry name" value="Nucleoside hydrolase"/>
    <property type="match status" value="1"/>
</dbReference>
<dbReference type="Gene3D" id="3.90.245.10">
    <property type="entry name" value="Ribonucleoside hydrolase-like"/>
    <property type="match status" value="1"/>
</dbReference>
<dbReference type="EMBL" id="CP023483">
    <property type="protein sequence ID" value="ATF27182.1"/>
    <property type="molecule type" value="Genomic_DNA"/>
</dbReference>
<dbReference type="CDD" id="cd02651">
    <property type="entry name" value="nuc_hydro_IU_UC_XIUA"/>
    <property type="match status" value="1"/>
</dbReference>
<accession>A0A1D2KV14</accession>
<dbReference type="RefSeq" id="WP_069125521.1">
    <property type="nucleotide sequence ID" value="NZ_CP023483.1"/>
</dbReference>
<protein>
    <submittedName>
        <fullName evidence="4">Ribonucleoside hydrolase RihC</fullName>
    </submittedName>
</protein>
<gene>
    <name evidence="4" type="ORF">CNY62_00340</name>
</gene>
<keyword evidence="2" id="KW-0326">Glycosidase</keyword>
<dbReference type="NCBIfam" id="NF008036">
    <property type="entry name" value="PRK10768.1"/>
    <property type="match status" value="1"/>
</dbReference>
<evidence type="ECO:0000256" key="2">
    <source>
        <dbReference type="ARBA" id="ARBA00023295"/>
    </source>
</evidence>
<evidence type="ECO:0000259" key="3">
    <source>
        <dbReference type="Pfam" id="PF01156"/>
    </source>
</evidence>
<dbReference type="InterPro" id="IPR036452">
    <property type="entry name" value="Ribo_hydro-like"/>
</dbReference>
<dbReference type="GO" id="GO:0005829">
    <property type="term" value="C:cytosol"/>
    <property type="evidence" value="ECO:0007669"/>
    <property type="project" value="TreeGrafter"/>
</dbReference>
<dbReference type="InterPro" id="IPR015910">
    <property type="entry name" value="I/U_nuclsd_hydro_CS"/>
</dbReference>
<organism evidence="4 5">
    <name type="scientific">Brochothrix thermosphacta</name>
    <name type="common">Microbacterium thermosphactum</name>
    <dbReference type="NCBI Taxonomy" id="2756"/>
    <lineage>
        <taxon>Bacteria</taxon>
        <taxon>Bacillati</taxon>
        <taxon>Bacillota</taxon>
        <taxon>Bacilli</taxon>
        <taxon>Bacillales</taxon>
        <taxon>Listeriaceae</taxon>
        <taxon>Brochothrix</taxon>
    </lineage>
</organism>
<dbReference type="GO" id="GO:0008477">
    <property type="term" value="F:purine nucleosidase activity"/>
    <property type="evidence" value="ECO:0007669"/>
    <property type="project" value="TreeGrafter"/>
</dbReference>
<dbReference type="KEGG" id="bths:CNY62_00340"/>
<proteinExistence type="predicted"/>
<reference evidence="4 5" key="1">
    <citation type="submission" date="2017-09" db="EMBL/GenBank/DDBJ databases">
        <title>Complete Genome Sequences of Two Strains of the Meat Spoilage Bacterium Brochothrix thermosphacta Isolated from Ground Chicken.</title>
        <authorList>
            <person name="Paoli G.C."/>
            <person name="Wijey C."/>
            <person name="Chen C.-Y."/>
            <person name="Nguyen L."/>
            <person name="Yan X."/>
            <person name="Irwin P.L."/>
        </authorList>
    </citation>
    <scope>NUCLEOTIDE SEQUENCE [LARGE SCALE GENOMIC DNA]</scope>
    <source>
        <strain evidence="4 5">BI</strain>
    </source>
</reference>
<dbReference type="PANTHER" id="PTHR12304:SF15">
    <property type="entry name" value="NON-SPECIFIC RIBONUCLEOSIDE HYDROLASE RIHC"/>
    <property type="match status" value="1"/>
</dbReference>
<dbReference type="OrthoDB" id="9797882at2"/>
<evidence type="ECO:0000256" key="1">
    <source>
        <dbReference type="ARBA" id="ARBA00022801"/>
    </source>
</evidence>
<feature type="domain" description="Inosine/uridine-preferring nucleoside hydrolase" evidence="3">
    <location>
        <begin position="6"/>
        <end position="295"/>
    </location>
</feature>
<dbReference type="InterPro" id="IPR001910">
    <property type="entry name" value="Inosine/uridine_hydrolase_dom"/>
</dbReference>
<dbReference type="InterPro" id="IPR023186">
    <property type="entry name" value="IUNH"/>
</dbReference>
<evidence type="ECO:0000313" key="4">
    <source>
        <dbReference type="EMBL" id="ATF27182.1"/>
    </source>
</evidence>
<dbReference type="PANTHER" id="PTHR12304">
    <property type="entry name" value="INOSINE-URIDINE PREFERRING NUCLEOSIDE HYDROLASE"/>
    <property type="match status" value="1"/>
</dbReference>
<keyword evidence="1 4" id="KW-0378">Hydrolase</keyword>
<keyword evidence="5" id="KW-1185">Reference proteome</keyword>
<dbReference type="GO" id="GO:0006152">
    <property type="term" value="P:purine nucleoside catabolic process"/>
    <property type="evidence" value="ECO:0007669"/>
    <property type="project" value="TreeGrafter"/>
</dbReference>
<dbReference type="STRING" id="2756.BFR44_03000"/>
<dbReference type="AlphaFoldDB" id="A0A1D2KV14"/>
<dbReference type="PROSITE" id="PS01247">
    <property type="entry name" value="IUNH"/>
    <property type="match status" value="1"/>
</dbReference>
<dbReference type="Proteomes" id="UP000243591">
    <property type="component" value="Chromosome"/>
</dbReference>
<evidence type="ECO:0000313" key="5">
    <source>
        <dbReference type="Proteomes" id="UP000243591"/>
    </source>
</evidence>
<name>A0A1D2KV14_BROTH</name>